<dbReference type="GO" id="GO:0005739">
    <property type="term" value="C:mitochondrion"/>
    <property type="evidence" value="ECO:0007669"/>
    <property type="project" value="UniProtKB-SubCell"/>
</dbReference>
<accession>A0A5B0RKT5</accession>
<reference evidence="9 10" key="1">
    <citation type="submission" date="2019-05" db="EMBL/GenBank/DDBJ databases">
        <title>Emergence of the Ug99 lineage of the wheat stem rust pathogen through somatic hybridization.</title>
        <authorList>
            <person name="Li F."/>
            <person name="Upadhyaya N.M."/>
            <person name="Sperschneider J."/>
            <person name="Matny O."/>
            <person name="Nguyen-Phuc H."/>
            <person name="Mago R."/>
            <person name="Raley C."/>
            <person name="Miller M.E."/>
            <person name="Silverstein K.A.T."/>
            <person name="Henningsen E."/>
            <person name="Hirsch C.D."/>
            <person name="Visser B."/>
            <person name="Pretorius Z.A."/>
            <person name="Steffenson B.J."/>
            <person name="Schwessinger B."/>
            <person name="Dodds P.N."/>
            <person name="Figueroa M."/>
        </authorList>
    </citation>
    <scope>NUCLEOTIDE SEQUENCE [LARGE SCALE GENOMIC DNA]</scope>
    <source>
        <strain evidence="5">21-0</strain>
        <strain evidence="8 10">Ug99</strain>
    </source>
</reference>
<protein>
    <submittedName>
        <fullName evidence="8">Uncharacterized protein</fullName>
    </submittedName>
</protein>
<comment type="subcellular location">
    <subcellularLocation>
        <location evidence="1">Mitochondrion</location>
    </subcellularLocation>
</comment>
<dbReference type="AlphaFoldDB" id="A0A5B0RKT5"/>
<keyword evidence="2" id="KW-0496">Mitochondrion</keyword>
<name>A0A5B0RKT5_PUCGR</name>
<dbReference type="EMBL" id="VSWC01000042">
    <property type="protein sequence ID" value="KAA1103464.1"/>
    <property type="molecule type" value="Genomic_DNA"/>
</dbReference>
<dbReference type="EMBL" id="VSWC01000171">
    <property type="protein sequence ID" value="KAA1070786.1"/>
    <property type="molecule type" value="Genomic_DNA"/>
</dbReference>
<sequence>MISSSVRSAGHVHKPMIRFLGKRVYDSPSPAATSHPLAPEEVKSKFSDFLKLQKNPQPVHSSPSSSSSTQASQSKERVLWYDDPSELPWNYKTPSSSEIELVNGGGVIR</sequence>
<evidence type="ECO:0000313" key="6">
    <source>
        <dbReference type="EMBL" id="KAA1085128.1"/>
    </source>
</evidence>
<dbReference type="InterPro" id="IPR020373">
    <property type="entry name" value="Kgd4/YMR-31"/>
</dbReference>
<feature type="compositionally biased region" description="Low complexity" evidence="4">
    <location>
        <begin position="56"/>
        <end position="73"/>
    </location>
</feature>
<comment type="similarity">
    <text evidence="3">Belongs to the alpha-ketoglutarate dehydrogenase component 4 family.</text>
</comment>
<evidence type="ECO:0000256" key="2">
    <source>
        <dbReference type="ARBA" id="ARBA00023128"/>
    </source>
</evidence>
<evidence type="ECO:0000256" key="1">
    <source>
        <dbReference type="ARBA" id="ARBA00004173"/>
    </source>
</evidence>
<dbReference type="EMBL" id="VDEP01000417">
    <property type="protein sequence ID" value="KAA1085128.1"/>
    <property type="molecule type" value="Genomic_DNA"/>
</dbReference>
<dbReference type="Proteomes" id="UP000324748">
    <property type="component" value="Unassembled WGS sequence"/>
</dbReference>
<evidence type="ECO:0000313" key="7">
    <source>
        <dbReference type="EMBL" id="KAA1103464.1"/>
    </source>
</evidence>
<gene>
    <name evidence="7" type="ORF">PGT21_018657</name>
    <name evidence="5" type="ORF">PGT21_023888</name>
    <name evidence="8" type="ORF">PGTUg99_003408</name>
    <name evidence="6" type="ORF">PGTUg99_008367</name>
</gene>
<evidence type="ECO:0000256" key="4">
    <source>
        <dbReference type="SAM" id="MobiDB-lite"/>
    </source>
</evidence>
<comment type="caution">
    <text evidence="8">The sequence shown here is derived from an EMBL/GenBank/DDBJ whole genome shotgun (WGS) entry which is preliminary data.</text>
</comment>
<dbReference type="EMBL" id="VDEP01000175">
    <property type="protein sequence ID" value="KAA1125708.1"/>
    <property type="molecule type" value="Genomic_DNA"/>
</dbReference>
<dbReference type="OrthoDB" id="2116030at2759"/>
<dbReference type="Proteomes" id="UP000325313">
    <property type="component" value="Unassembled WGS sequence"/>
</dbReference>
<evidence type="ECO:0000313" key="10">
    <source>
        <dbReference type="Proteomes" id="UP000325313"/>
    </source>
</evidence>
<evidence type="ECO:0000256" key="3">
    <source>
        <dbReference type="ARBA" id="ARBA00043970"/>
    </source>
</evidence>
<proteinExistence type="inferred from homology"/>
<dbReference type="Pfam" id="PF10937">
    <property type="entry name" value="Kgd4-YMR31"/>
    <property type="match status" value="1"/>
</dbReference>
<organism evidence="8 10">
    <name type="scientific">Puccinia graminis f. sp. tritici</name>
    <dbReference type="NCBI Taxonomy" id="56615"/>
    <lineage>
        <taxon>Eukaryota</taxon>
        <taxon>Fungi</taxon>
        <taxon>Dikarya</taxon>
        <taxon>Basidiomycota</taxon>
        <taxon>Pucciniomycotina</taxon>
        <taxon>Pucciniomycetes</taxon>
        <taxon>Pucciniales</taxon>
        <taxon>Pucciniaceae</taxon>
        <taxon>Puccinia</taxon>
    </lineage>
</organism>
<feature type="region of interest" description="Disordered" evidence="4">
    <location>
        <begin position="52"/>
        <end position="77"/>
    </location>
</feature>
<keyword evidence="9" id="KW-1185">Reference proteome</keyword>
<evidence type="ECO:0000313" key="5">
    <source>
        <dbReference type="EMBL" id="KAA1070786.1"/>
    </source>
</evidence>
<evidence type="ECO:0000313" key="8">
    <source>
        <dbReference type="EMBL" id="KAA1125708.1"/>
    </source>
</evidence>
<dbReference type="GO" id="GO:0006103">
    <property type="term" value="P:2-oxoglutarate metabolic process"/>
    <property type="evidence" value="ECO:0007669"/>
    <property type="project" value="InterPro"/>
</dbReference>
<evidence type="ECO:0000313" key="9">
    <source>
        <dbReference type="Proteomes" id="UP000324748"/>
    </source>
</evidence>